<evidence type="ECO:0000256" key="11">
    <source>
        <dbReference type="ARBA" id="ARBA00051245"/>
    </source>
</evidence>
<dbReference type="FunFam" id="1.10.510.10:FF:000004">
    <property type="entry name" value="Tyrosine-protein kinase"/>
    <property type="match status" value="1"/>
</dbReference>
<evidence type="ECO:0000256" key="7">
    <source>
        <dbReference type="ARBA" id="ARBA00022840"/>
    </source>
</evidence>
<dbReference type="SUPFAM" id="SSF56112">
    <property type="entry name" value="Protein kinase-like (PK-like)"/>
    <property type="match status" value="1"/>
</dbReference>
<feature type="domain" description="Protein kinase" evidence="17">
    <location>
        <begin position="122"/>
        <end position="417"/>
    </location>
</feature>
<dbReference type="SUPFAM" id="SSF50044">
    <property type="entry name" value="SH3-domain"/>
    <property type="match status" value="1"/>
</dbReference>
<dbReference type="PRINTS" id="PR00452">
    <property type="entry name" value="SH3DOMAIN"/>
</dbReference>
<evidence type="ECO:0000256" key="2">
    <source>
        <dbReference type="ARBA" id="ARBA00022443"/>
    </source>
</evidence>
<dbReference type="SMART" id="SM00326">
    <property type="entry name" value="SH3"/>
    <property type="match status" value="1"/>
</dbReference>
<feature type="compositionally biased region" description="Polar residues" evidence="14">
    <location>
        <begin position="37"/>
        <end position="46"/>
    </location>
</feature>
<proteinExistence type="predicted"/>
<evidence type="ECO:0000259" key="17">
    <source>
        <dbReference type="PROSITE" id="PS50011"/>
    </source>
</evidence>
<dbReference type="InterPro" id="IPR050198">
    <property type="entry name" value="Non-receptor_tyrosine_kinases"/>
</dbReference>
<feature type="domain" description="SH3" evidence="16">
    <location>
        <begin position="85"/>
        <end position="146"/>
    </location>
</feature>
<protein>
    <recommendedName>
        <fullName evidence="1">non-specific protein-tyrosine kinase</fullName>
        <ecNumber evidence="1">2.7.10.2</ecNumber>
    </recommendedName>
</protein>
<dbReference type="InterPro" id="IPR000980">
    <property type="entry name" value="SH2"/>
</dbReference>
<dbReference type="PROSITE" id="PS50002">
    <property type="entry name" value="SH3"/>
    <property type="match status" value="1"/>
</dbReference>
<feature type="domain" description="SH2" evidence="15">
    <location>
        <begin position="152"/>
        <end position="190"/>
    </location>
</feature>
<name>A0A4Z2HHL3_9TELE</name>
<dbReference type="InterPro" id="IPR000719">
    <property type="entry name" value="Prot_kinase_dom"/>
</dbReference>
<dbReference type="InterPro" id="IPR011009">
    <property type="entry name" value="Kinase-like_dom_sf"/>
</dbReference>
<dbReference type="PROSITE" id="PS50011">
    <property type="entry name" value="PROTEIN_KINASE_DOM"/>
    <property type="match status" value="1"/>
</dbReference>
<dbReference type="Pfam" id="PF07714">
    <property type="entry name" value="PK_Tyr_Ser-Thr"/>
    <property type="match status" value="1"/>
</dbReference>
<dbReference type="InterPro" id="IPR008266">
    <property type="entry name" value="Tyr_kinase_AS"/>
</dbReference>
<dbReference type="EC" id="2.7.10.2" evidence="1"/>
<dbReference type="PROSITE" id="PS00109">
    <property type="entry name" value="PROTEIN_KINASE_TYR"/>
    <property type="match status" value="1"/>
</dbReference>
<evidence type="ECO:0000256" key="1">
    <source>
        <dbReference type="ARBA" id="ARBA00011903"/>
    </source>
</evidence>
<keyword evidence="2 13" id="KW-0728">SH3 domain</keyword>
<dbReference type="InterPro" id="IPR036860">
    <property type="entry name" value="SH2_dom_sf"/>
</dbReference>
<dbReference type="InterPro" id="IPR020635">
    <property type="entry name" value="Tyr_kinase_cat_dom"/>
</dbReference>
<dbReference type="PRINTS" id="PR00401">
    <property type="entry name" value="SH2DOMAIN"/>
</dbReference>
<keyword evidence="19" id="KW-1185">Reference proteome</keyword>
<keyword evidence="10" id="KW-0449">Lipoprotein</keyword>
<dbReference type="Gene3D" id="1.10.510.10">
    <property type="entry name" value="Transferase(Phosphotransferase) domain 1"/>
    <property type="match status" value="1"/>
</dbReference>
<dbReference type="FunFam" id="2.30.30.40:FF:000182">
    <property type="entry name" value="Tyrosine-protein kinase Fyn"/>
    <property type="match status" value="1"/>
</dbReference>
<keyword evidence="5" id="KW-0547">Nucleotide-binding</keyword>
<dbReference type="InterPro" id="IPR001245">
    <property type="entry name" value="Ser-Thr/Tyr_kinase_cat_dom"/>
</dbReference>
<dbReference type="Proteomes" id="UP000314294">
    <property type="component" value="Unassembled WGS sequence"/>
</dbReference>
<dbReference type="OrthoDB" id="4062651at2759"/>
<evidence type="ECO:0000313" key="18">
    <source>
        <dbReference type="EMBL" id="TNN65256.1"/>
    </source>
</evidence>
<evidence type="ECO:0000256" key="14">
    <source>
        <dbReference type="SAM" id="MobiDB-lite"/>
    </source>
</evidence>
<evidence type="ECO:0000256" key="9">
    <source>
        <dbReference type="ARBA" id="ARBA00023137"/>
    </source>
</evidence>
<evidence type="ECO:0000256" key="4">
    <source>
        <dbReference type="ARBA" id="ARBA00022707"/>
    </source>
</evidence>
<dbReference type="InterPro" id="IPR036028">
    <property type="entry name" value="SH3-like_dom_sf"/>
</dbReference>
<reference evidence="18 19" key="1">
    <citation type="submission" date="2019-03" db="EMBL/GenBank/DDBJ databases">
        <title>First draft genome of Liparis tanakae, snailfish: a comprehensive survey of snailfish specific genes.</title>
        <authorList>
            <person name="Kim W."/>
            <person name="Song I."/>
            <person name="Jeong J.-H."/>
            <person name="Kim D."/>
            <person name="Kim S."/>
            <person name="Ryu S."/>
            <person name="Song J.Y."/>
            <person name="Lee S.K."/>
        </authorList>
    </citation>
    <scope>NUCLEOTIDE SEQUENCE [LARGE SCALE GENOMIC DNA]</scope>
    <source>
        <tissue evidence="18">Muscle</tissue>
    </source>
</reference>
<dbReference type="PANTHER" id="PTHR24418">
    <property type="entry name" value="TYROSINE-PROTEIN KINASE"/>
    <property type="match status" value="1"/>
</dbReference>
<keyword evidence="3" id="KW-0808">Transferase</keyword>
<keyword evidence="6 18" id="KW-0418">Kinase</keyword>
<keyword evidence="7" id="KW-0067">ATP-binding</keyword>
<comment type="catalytic activity">
    <reaction evidence="11">
        <text>L-tyrosyl-[protein] + ATP = O-phospho-L-tyrosyl-[protein] + ADP + H(+)</text>
        <dbReference type="Rhea" id="RHEA:10596"/>
        <dbReference type="Rhea" id="RHEA-COMP:10136"/>
        <dbReference type="Rhea" id="RHEA-COMP:20101"/>
        <dbReference type="ChEBI" id="CHEBI:15378"/>
        <dbReference type="ChEBI" id="CHEBI:30616"/>
        <dbReference type="ChEBI" id="CHEBI:46858"/>
        <dbReference type="ChEBI" id="CHEBI:61978"/>
        <dbReference type="ChEBI" id="CHEBI:456216"/>
        <dbReference type="EC" id="2.7.10.2"/>
    </reaction>
</comment>
<accession>A0A4Z2HHL3</accession>
<dbReference type="PRINTS" id="PR00109">
    <property type="entry name" value="TYRKINASE"/>
</dbReference>
<organism evidence="18 19">
    <name type="scientific">Liparis tanakae</name>
    <name type="common">Tanaka's snailfish</name>
    <dbReference type="NCBI Taxonomy" id="230148"/>
    <lineage>
        <taxon>Eukaryota</taxon>
        <taxon>Metazoa</taxon>
        <taxon>Chordata</taxon>
        <taxon>Craniata</taxon>
        <taxon>Vertebrata</taxon>
        <taxon>Euteleostomi</taxon>
        <taxon>Actinopterygii</taxon>
        <taxon>Neopterygii</taxon>
        <taxon>Teleostei</taxon>
        <taxon>Neoteleostei</taxon>
        <taxon>Acanthomorphata</taxon>
        <taxon>Eupercaria</taxon>
        <taxon>Perciformes</taxon>
        <taxon>Cottioidei</taxon>
        <taxon>Cottales</taxon>
        <taxon>Liparidae</taxon>
        <taxon>Liparis</taxon>
    </lineage>
</organism>
<keyword evidence="9" id="KW-0829">Tyrosine-protein kinase</keyword>
<evidence type="ECO:0000259" key="15">
    <source>
        <dbReference type="PROSITE" id="PS50001"/>
    </source>
</evidence>
<dbReference type="SMART" id="SM00219">
    <property type="entry name" value="TyrKc"/>
    <property type="match status" value="1"/>
</dbReference>
<feature type="compositionally biased region" description="Basic and acidic residues" evidence="14">
    <location>
        <begin position="7"/>
        <end position="17"/>
    </location>
</feature>
<evidence type="ECO:0000259" key="16">
    <source>
        <dbReference type="PROSITE" id="PS50002"/>
    </source>
</evidence>
<comment type="caution">
    <text evidence="18">The sequence shown here is derived from an EMBL/GenBank/DDBJ whole genome shotgun (WGS) entry which is preliminary data.</text>
</comment>
<sequence>MGGSKSKPKDVGQRTRSLEGNLSSGGGVGGHHLSSNQQSLTPSRSPTMDGGLGGNKPLTNNAEMSLFGGVENNAVTSPNRITLAGGVTTFVALYDYESRTASDLSFRKGERLQIVNNTEGDWWLARSLTTGESGYIPSNYVAPSDSIQAEEWYFGKITRRDSERLLLSLENRRGTFLVRESETTKEHSDGLCHSLSDICPVLKPQTQGLSKDAWEIPRESLRLDLKLGQGCFGEVWMGSLLDFLKGDMGKMLRLPQLVDMASQIASGMAYVERMNYVHRDLRAANILVGDNLVCKVADFGLARLIEDNEYTARQGAKFPIKWTAPEAALYGRFTIKSDVWSFGVLLTELATKGRVPYPGKDCMVNREVLDQVERGYRMPCPAECPESMHELMLTCWRKEAEERPTFEYLQGFLEDYFTSTEPQYQPGENL</sequence>
<evidence type="ECO:0000256" key="6">
    <source>
        <dbReference type="ARBA" id="ARBA00022777"/>
    </source>
</evidence>
<dbReference type="AlphaFoldDB" id="A0A4Z2HHL3"/>
<dbReference type="Gene3D" id="3.30.505.10">
    <property type="entry name" value="SH2 domain"/>
    <property type="match status" value="1"/>
</dbReference>
<dbReference type="InterPro" id="IPR001452">
    <property type="entry name" value="SH3_domain"/>
</dbReference>
<dbReference type="SUPFAM" id="SSF55550">
    <property type="entry name" value="SH2 domain"/>
    <property type="match status" value="1"/>
</dbReference>
<evidence type="ECO:0000256" key="5">
    <source>
        <dbReference type="ARBA" id="ARBA00022741"/>
    </source>
</evidence>
<dbReference type="GO" id="GO:0005524">
    <property type="term" value="F:ATP binding"/>
    <property type="evidence" value="ECO:0007669"/>
    <property type="project" value="UniProtKB-KW"/>
</dbReference>
<dbReference type="Gene3D" id="3.30.200.20">
    <property type="entry name" value="Phosphorylase Kinase, domain 1"/>
    <property type="match status" value="1"/>
</dbReference>
<dbReference type="Pfam" id="PF00018">
    <property type="entry name" value="SH3_1"/>
    <property type="match status" value="1"/>
</dbReference>
<evidence type="ECO:0000256" key="8">
    <source>
        <dbReference type="ARBA" id="ARBA00022999"/>
    </source>
</evidence>
<evidence type="ECO:0000256" key="13">
    <source>
        <dbReference type="PROSITE-ProRule" id="PRU00192"/>
    </source>
</evidence>
<dbReference type="PROSITE" id="PS50001">
    <property type="entry name" value="SH2"/>
    <property type="match status" value="1"/>
</dbReference>
<keyword evidence="8 12" id="KW-0727">SH2 domain</keyword>
<dbReference type="Gene3D" id="2.30.30.40">
    <property type="entry name" value="SH3 Domains"/>
    <property type="match status" value="1"/>
</dbReference>
<dbReference type="Pfam" id="PF00017">
    <property type="entry name" value="SH2"/>
    <property type="match status" value="1"/>
</dbReference>
<dbReference type="EMBL" id="SRLO01000238">
    <property type="protein sequence ID" value="TNN65256.1"/>
    <property type="molecule type" value="Genomic_DNA"/>
</dbReference>
<feature type="region of interest" description="Disordered" evidence="14">
    <location>
        <begin position="1"/>
        <end position="60"/>
    </location>
</feature>
<keyword evidence="4" id="KW-0519">Myristate</keyword>
<dbReference type="GO" id="GO:0004715">
    <property type="term" value="F:non-membrane spanning protein tyrosine kinase activity"/>
    <property type="evidence" value="ECO:0007669"/>
    <property type="project" value="UniProtKB-EC"/>
</dbReference>
<evidence type="ECO:0000256" key="12">
    <source>
        <dbReference type="PROSITE-ProRule" id="PRU00191"/>
    </source>
</evidence>
<evidence type="ECO:0000313" key="19">
    <source>
        <dbReference type="Proteomes" id="UP000314294"/>
    </source>
</evidence>
<gene>
    <name evidence="18" type="primary">src_1</name>
    <name evidence="18" type="ORF">EYF80_024545</name>
</gene>
<evidence type="ECO:0000256" key="3">
    <source>
        <dbReference type="ARBA" id="ARBA00022679"/>
    </source>
</evidence>
<evidence type="ECO:0000256" key="10">
    <source>
        <dbReference type="ARBA" id="ARBA00023288"/>
    </source>
</evidence>